<proteinExistence type="predicted"/>
<evidence type="ECO:0000313" key="3">
    <source>
        <dbReference type="EMBL" id="KAF4039619.1"/>
    </source>
</evidence>
<reference evidence="3" key="1">
    <citation type="submission" date="2020-04" db="EMBL/GenBank/DDBJ databases">
        <title>Hybrid Assembly of Korean Phytophthora infestans isolates.</title>
        <authorList>
            <person name="Prokchorchik M."/>
            <person name="Lee Y."/>
            <person name="Seo J."/>
            <person name="Cho J.-H."/>
            <person name="Park Y.-E."/>
            <person name="Jang D.-C."/>
            <person name="Im J.-S."/>
            <person name="Choi J.-G."/>
            <person name="Park H.-J."/>
            <person name="Lee G.-B."/>
            <person name="Lee Y.-G."/>
            <person name="Hong S.-Y."/>
            <person name="Cho K."/>
            <person name="Sohn K.H."/>
        </authorList>
    </citation>
    <scope>NUCLEOTIDE SEQUENCE</scope>
    <source>
        <strain evidence="3">KR_1_A1</strain>
    </source>
</reference>
<dbReference type="EMBL" id="WSZM01000168">
    <property type="protein sequence ID" value="KAF4039619.1"/>
    <property type="molecule type" value="Genomic_DNA"/>
</dbReference>
<feature type="domain" description="DUSP" evidence="2">
    <location>
        <begin position="12"/>
        <end position="111"/>
    </location>
</feature>
<dbReference type="InterPro" id="IPR006615">
    <property type="entry name" value="Pept_C19_DUSP"/>
</dbReference>
<evidence type="ECO:0000259" key="2">
    <source>
        <dbReference type="PROSITE" id="PS51283"/>
    </source>
</evidence>
<accession>A0A833W2D3</accession>
<dbReference type="Gene3D" id="3.30.2230.10">
    <property type="entry name" value="DUSP-like"/>
    <property type="match status" value="1"/>
</dbReference>
<dbReference type="InterPro" id="IPR035927">
    <property type="entry name" value="DUSP-like_sf"/>
</dbReference>
<protein>
    <recommendedName>
        <fullName evidence="2">DUSP domain-containing protein</fullName>
    </recommendedName>
</protein>
<dbReference type="SUPFAM" id="SSF143791">
    <property type="entry name" value="DUSP-like"/>
    <property type="match status" value="1"/>
</dbReference>
<dbReference type="GO" id="GO:0004843">
    <property type="term" value="F:cysteine-type deubiquitinase activity"/>
    <property type="evidence" value="ECO:0007669"/>
    <property type="project" value="InterPro"/>
</dbReference>
<dbReference type="Proteomes" id="UP000602510">
    <property type="component" value="Unassembled WGS sequence"/>
</dbReference>
<dbReference type="InterPro" id="IPR016197">
    <property type="entry name" value="Chromo-like_dom_sf"/>
</dbReference>
<dbReference type="PROSITE" id="PS51283">
    <property type="entry name" value="DUSP"/>
    <property type="match status" value="1"/>
</dbReference>
<dbReference type="AlphaFoldDB" id="A0A833W2D3"/>
<comment type="caution">
    <text evidence="3">The sequence shown here is derived from an EMBL/GenBank/DDBJ whole genome shotgun (WGS) entry which is preliminary data.</text>
</comment>
<evidence type="ECO:0000313" key="4">
    <source>
        <dbReference type="Proteomes" id="UP000602510"/>
    </source>
</evidence>
<dbReference type="CDD" id="cd20104">
    <property type="entry name" value="MBT_PHF20L1-like"/>
    <property type="match status" value="1"/>
</dbReference>
<feature type="compositionally biased region" description="Basic residues" evidence="1">
    <location>
        <begin position="232"/>
        <end position="247"/>
    </location>
</feature>
<feature type="region of interest" description="Disordered" evidence="1">
    <location>
        <begin position="541"/>
        <end position="605"/>
    </location>
</feature>
<keyword evidence="4" id="KW-1185">Reference proteome</keyword>
<dbReference type="SUPFAM" id="SSF54160">
    <property type="entry name" value="Chromo domain-like"/>
    <property type="match status" value="1"/>
</dbReference>
<dbReference type="Gene3D" id="2.30.30.140">
    <property type="match status" value="1"/>
</dbReference>
<evidence type="ECO:0000256" key="1">
    <source>
        <dbReference type="SAM" id="MobiDB-lite"/>
    </source>
</evidence>
<feature type="region of interest" description="Disordered" evidence="1">
    <location>
        <begin position="232"/>
        <end position="276"/>
    </location>
</feature>
<name>A0A833W2D3_PHYIN</name>
<sequence>MPEKTASKSKKSGLNRARELLKATQLEQGDHWFAVATAWWEEFDACRNAKDAPSVQNDSLVDKQLSVPARTVSILKPELAEGTHFVFLPEASWDVIARELGFDWEIRREVVYQRSRQQLQIESYPFVFKIFSWTADETEPVEVVDDAGQEVVVLGSRNHTLGQLLSEVWLASPVEFHRQFPNLLGSVDLTASCLKNSTTASSTRQVRVCYHSLRTSSGAMEWIPIEKMRKRLRSPRTSRLQARTKKRQEREGEESRDEQSGGSESEVEVEEQLQGSRSEMNVKFGDLRLDNRSEVASGSARLHELLIEQKRTGHGDMGWPSQGPELHWRMALDKGDILDALDTSRAWFEARVLAARRNKINVHYRSWETKWDEWIPRTSPRLAPSYSRVPRWRSALRPHSLVQVGIEVPRLKHTKWRNATVIEVVPSTDVDTQRESDGVGLRVHIQVDDDDMWLPAHDDLLCRSNTHNESSPLTKRERQMLSYDNSLDINSAEERHVDSGGEQVAYECDGDDEERAGVTLIDHEGSRSPPPTATKVAVTTTASRAARSLNTSFSEVEDRGRSSAGRTPGGRGSRGQSQVSSNETSPEIASPDSPSIARPSTPGLQTLWAQVGRDLQSLQTSWTQLGEGLFAAVDEREHEEN</sequence>
<gene>
    <name evidence="3" type="ORF">GN244_ATG08142</name>
</gene>
<organism evidence="3 4">
    <name type="scientific">Phytophthora infestans</name>
    <name type="common">Potato late blight agent</name>
    <name type="synonym">Botrytis infestans</name>
    <dbReference type="NCBI Taxonomy" id="4787"/>
    <lineage>
        <taxon>Eukaryota</taxon>
        <taxon>Sar</taxon>
        <taxon>Stramenopiles</taxon>
        <taxon>Oomycota</taxon>
        <taxon>Peronosporomycetes</taxon>
        <taxon>Peronosporales</taxon>
        <taxon>Peronosporaceae</taxon>
        <taxon>Phytophthora</taxon>
    </lineage>
</organism>